<sequence length="210" mass="23991">MAATSRTIVCAGGGFPDLPTPNVNEKGNYSPRLLRNHSYKLDIKKCLRKQIDATFRDDVTITQTGGGIRMVLSSGHYQEFKRVNDLYYTNLRKKNLIEFNKSEQTDKNNVSVSTTVRIWSNVSKASFSYTINFYHTTSKTLINGPNKDVFINEHLCDILNLINKERADLINEVVRESATLDNHNADTTVPDVNCHWYMMPYAHPLIEIME</sequence>
<dbReference type="Proteomes" id="UP001347796">
    <property type="component" value="Unassembled WGS sequence"/>
</dbReference>
<reference evidence="1 2" key="1">
    <citation type="submission" date="2024-01" db="EMBL/GenBank/DDBJ databases">
        <title>The genome of the rayed Mediterranean limpet Patella caerulea (Linnaeus, 1758).</title>
        <authorList>
            <person name="Anh-Thu Weber A."/>
            <person name="Halstead-Nussloch G."/>
        </authorList>
    </citation>
    <scope>NUCLEOTIDE SEQUENCE [LARGE SCALE GENOMIC DNA]</scope>
    <source>
        <strain evidence="1">AATW-2023a</strain>
        <tissue evidence="1">Whole specimen</tissue>
    </source>
</reference>
<dbReference type="EMBL" id="JAZGQO010000002">
    <property type="protein sequence ID" value="KAK6192370.1"/>
    <property type="molecule type" value="Genomic_DNA"/>
</dbReference>
<proteinExistence type="predicted"/>
<evidence type="ECO:0000313" key="2">
    <source>
        <dbReference type="Proteomes" id="UP001347796"/>
    </source>
</evidence>
<keyword evidence="2" id="KW-1185">Reference proteome</keyword>
<name>A0AAN8KJ49_PATCE</name>
<protein>
    <submittedName>
        <fullName evidence="1">Uncharacterized protein</fullName>
    </submittedName>
</protein>
<comment type="caution">
    <text evidence="1">The sequence shown here is derived from an EMBL/GenBank/DDBJ whole genome shotgun (WGS) entry which is preliminary data.</text>
</comment>
<organism evidence="1 2">
    <name type="scientific">Patella caerulea</name>
    <name type="common">Rayed Mediterranean limpet</name>
    <dbReference type="NCBI Taxonomy" id="87958"/>
    <lineage>
        <taxon>Eukaryota</taxon>
        <taxon>Metazoa</taxon>
        <taxon>Spiralia</taxon>
        <taxon>Lophotrochozoa</taxon>
        <taxon>Mollusca</taxon>
        <taxon>Gastropoda</taxon>
        <taxon>Patellogastropoda</taxon>
        <taxon>Patelloidea</taxon>
        <taxon>Patellidae</taxon>
        <taxon>Patella</taxon>
    </lineage>
</organism>
<accession>A0AAN8KJ49</accession>
<gene>
    <name evidence="1" type="ORF">SNE40_003846</name>
</gene>
<evidence type="ECO:0000313" key="1">
    <source>
        <dbReference type="EMBL" id="KAK6192370.1"/>
    </source>
</evidence>
<dbReference type="AlphaFoldDB" id="A0AAN8KJ49"/>